<keyword evidence="1" id="KW-0472">Membrane</keyword>
<feature type="transmembrane region" description="Helical" evidence="1">
    <location>
        <begin position="160"/>
        <end position="186"/>
    </location>
</feature>
<dbReference type="Proteomes" id="UP000610746">
    <property type="component" value="Unassembled WGS sequence"/>
</dbReference>
<reference evidence="2" key="1">
    <citation type="submission" date="2020-05" db="EMBL/GenBank/DDBJ databases">
        <title>Genomic Encyclopedia of Type Strains, Phase IV (KMG-V): Genome sequencing to study the core and pangenomes of soil and plant-associated prokaryotes.</title>
        <authorList>
            <person name="Whitman W."/>
        </authorList>
    </citation>
    <scope>NUCLEOTIDE SEQUENCE</scope>
    <source>
        <strain evidence="2">16F</strain>
    </source>
</reference>
<name>A0A8J8G5W1_9FLAO</name>
<gene>
    <name evidence="2" type="ORF">HNQ03_000876</name>
</gene>
<evidence type="ECO:0000313" key="2">
    <source>
        <dbReference type="EMBL" id="NRS91809.1"/>
    </source>
</evidence>
<keyword evidence="1" id="KW-1133">Transmembrane helix</keyword>
<dbReference type="AlphaFoldDB" id="A0A8J8G5W1"/>
<keyword evidence="3" id="KW-1185">Reference proteome</keyword>
<evidence type="ECO:0000313" key="3">
    <source>
        <dbReference type="Proteomes" id="UP000610746"/>
    </source>
</evidence>
<dbReference type="EMBL" id="JABSNO010000005">
    <property type="protein sequence ID" value="NRS91809.1"/>
    <property type="molecule type" value="Genomic_DNA"/>
</dbReference>
<evidence type="ECO:0000256" key="1">
    <source>
        <dbReference type="SAM" id="Phobius"/>
    </source>
</evidence>
<accession>A0A8J8G5W1</accession>
<organism evidence="2 3">
    <name type="scientific">Frigoriflavimonas asaccharolytica</name>
    <dbReference type="NCBI Taxonomy" id="2735899"/>
    <lineage>
        <taxon>Bacteria</taxon>
        <taxon>Pseudomonadati</taxon>
        <taxon>Bacteroidota</taxon>
        <taxon>Flavobacteriia</taxon>
        <taxon>Flavobacteriales</taxon>
        <taxon>Weeksellaceae</taxon>
        <taxon>Frigoriflavimonas</taxon>
    </lineage>
</organism>
<proteinExistence type="predicted"/>
<comment type="caution">
    <text evidence="2">The sequence shown here is derived from an EMBL/GenBank/DDBJ whole genome shotgun (WGS) entry which is preliminary data.</text>
</comment>
<sequence>MEINHIRILFFCLIPIGVFALLKGIKLIRKSFSGEVLLEIPFSQLSGQFYVAKAGTFSIWQKGKSLTRTPIDKLRPFIYSELTKEELKLNYSLLSPRINDFSTGRMELFTFYAPIGSYKIELKEGTILFGLQNLIAKAIPSKSIDMTKFYVQIRESQSQVFTFLAIPMIISGMFGIIGGFVLGILADQIIK</sequence>
<keyword evidence="1" id="KW-0812">Transmembrane</keyword>
<protein>
    <submittedName>
        <fullName evidence="2">Uncharacterized protein</fullName>
    </submittedName>
</protein>
<feature type="transmembrane region" description="Helical" evidence="1">
    <location>
        <begin position="6"/>
        <end position="22"/>
    </location>
</feature>
<dbReference type="RefSeq" id="WP_173778433.1">
    <property type="nucleotide sequence ID" value="NZ_JABSNO010000005.1"/>
</dbReference>